<dbReference type="KEGG" id="eus:EUTSA_v10021789mg"/>
<dbReference type="Gramene" id="ESQ49660">
    <property type="protein sequence ID" value="ESQ49660"/>
    <property type="gene ID" value="EUTSA_v10021789mg"/>
</dbReference>
<name>V4LGM0_EUTSA</name>
<gene>
    <name evidence="1" type="ORF">EUTSA_v10021789mg</name>
</gene>
<keyword evidence="2" id="KW-1185">Reference proteome</keyword>
<evidence type="ECO:0000313" key="1">
    <source>
        <dbReference type="EMBL" id="ESQ49660.1"/>
    </source>
</evidence>
<dbReference type="EMBL" id="KI517408">
    <property type="protein sequence ID" value="ESQ49660.1"/>
    <property type="molecule type" value="Genomic_DNA"/>
</dbReference>
<accession>V4LGM0</accession>
<dbReference type="Proteomes" id="UP000030689">
    <property type="component" value="Unassembled WGS sequence"/>
</dbReference>
<sequence>MNLNNKQFPESKDLMKSKRNTHFHNLMSKCPSHHQHLELNSIFEPVSIHLSRHQTPTKLKAFEITLSLFVGMEEEGDEASRSNSVQFSVSANRPIHSSRRSLLRLTREASRPMIQFL</sequence>
<dbReference type="AlphaFoldDB" id="V4LGM0"/>
<protein>
    <submittedName>
        <fullName evidence="1">Uncharacterized protein</fullName>
    </submittedName>
</protein>
<evidence type="ECO:0000313" key="2">
    <source>
        <dbReference type="Proteomes" id="UP000030689"/>
    </source>
</evidence>
<reference evidence="1 2" key="1">
    <citation type="journal article" date="2013" name="Front. Plant Sci.">
        <title>The Reference Genome of the Halophytic Plant Eutrema salsugineum.</title>
        <authorList>
            <person name="Yang R."/>
            <person name="Jarvis D.E."/>
            <person name="Chen H."/>
            <person name="Beilstein M.A."/>
            <person name="Grimwood J."/>
            <person name="Jenkins J."/>
            <person name="Shu S."/>
            <person name="Prochnik S."/>
            <person name="Xin M."/>
            <person name="Ma C."/>
            <person name="Schmutz J."/>
            <person name="Wing R.A."/>
            <person name="Mitchell-Olds T."/>
            <person name="Schumaker K.S."/>
            <person name="Wang X."/>
        </authorList>
    </citation>
    <scope>NUCLEOTIDE SEQUENCE [LARGE SCALE GENOMIC DNA]</scope>
</reference>
<proteinExistence type="predicted"/>
<organism evidence="1 2">
    <name type="scientific">Eutrema salsugineum</name>
    <name type="common">Saltwater cress</name>
    <name type="synonym">Sisymbrium salsugineum</name>
    <dbReference type="NCBI Taxonomy" id="72664"/>
    <lineage>
        <taxon>Eukaryota</taxon>
        <taxon>Viridiplantae</taxon>
        <taxon>Streptophyta</taxon>
        <taxon>Embryophyta</taxon>
        <taxon>Tracheophyta</taxon>
        <taxon>Spermatophyta</taxon>
        <taxon>Magnoliopsida</taxon>
        <taxon>eudicotyledons</taxon>
        <taxon>Gunneridae</taxon>
        <taxon>Pentapetalae</taxon>
        <taxon>rosids</taxon>
        <taxon>malvids</taxon>
        <taxon>Brassicales</taxon>
        <taxon>Brassicaceae</taxon>
        <taxon>Eutremeae</taxon>
        <taxon>Eutrema</taxon>
    </lineage>
</organism>